<organism evidence="2 3">
    <name type="scientific">Thermosulfidibacter takaii (strain DSM 17441 / JCM 13301 / NBRC 103674 / ABI70S6)</name>
    <dbReference type="NCBI Taxonomy" id="1298851"/>
    <lineage>
        <taxon>Bacteria</taxon>
        <taxon>Pseudomonadati</taxon>
        <taxon>Thermosulfidibacterota</taxon>
        <taxon>Thermosulfidibacteria</taxon>
        <taxon>Thermosulfidibacterales</taxon>
        <taxon>Thermosulfidibacteraceae</taxon>
    </lineage>
</organism>
<accession>A0A0S3QUM1</accession>
<gene>
    <name evidence="2" type="ORF">TST_1233</name>
</gene>
<protein>
    <recommendedName>
        <fullName evidence="4">Ferric oxidoreductase domain-containing protein</fullName>
    </recommendedName>
</protein>
<dbReference type="STRING" id="1298851.TST_1233"/>
<reference evidence="3" key="1">
    <citation type="journal article" date="2018" name="Science">
        <title>A primordial and reversible TCA cycle in a facultatively chemolithoautotrophic thermophile.</title>
        <authorList>
            <person name="Nunoura T."/>
            <person name="Chikaraishi Y."/>
            <person name="Izaki R."/>
            <person name="Suwa T."/>
            <person name="Sato T."/>
            <person name="Harada T."/>
            <person name="Mori K."/>
            <person name="Kato Y."/>
            <person name="Miyazaki M."/>
            <person name="Shimamura S."/>
            <person name="Yanagawa K."/>
            <person name="Shuto A."/>
            <person name="Ohkouchi N."/>
            <person name="Fujita N."/>
            <person name="Takaki Y."/>
            <person name="Atomi H."/>
            <person name="Takai K."/>
        </authorList>
    </citation>
    <scope>NUCLEOTIDE SEQUENCE [LARGE SCALE GENOMIC DNA]</scope>
    <source>
        <strain evidence="3">DSM 17441 / JCM 13301 / NBRC 103674 / ABI70S6</strain>
    </source>
</reference>
<keyword evidence="3" id="KW-1185">Reference proteome</keyword>
<keyword evidence="1" id="KW-1133">Transmembrane helix</keyword>
<feature type="transmembrane region" description="Helical" evidence="1">
    <location>
        <begin position="61"/>
        <end position="83"/>
    </location>
</feature>
<name>A0A0S3QUM1_THET7</name>
<evidence type="ECO:0000313" key="2">
    <source>
        <dbReference type="EMBL" id="BAT72020.1"/>
    </source>
</evidence>
<sequence>MIAHLEPEIKESLLAEQAKSKVNWNFWFIYLTGFVAYLLLLTTFSIGYFKKLRFKFFKQHRNFAMAALAVASLHAVLVLYFLILK</sequence>
<dbReference type="KEGG" id="ttk:TST_1233"/>
<evidence type="ECO:0008006" key="4">
    <source>
        <dbReference type="Google" id="ProtNLM"/>
    </source>
</evidence>
<keyword evidence="1" id="KW-0472">Membrane</keyword>
<evidence type="ECO:0000313" key="3">
    <source>
        <dbReference type="Proteomes" id="UP000063234"/>
    </source>
</evidence>
<keyword evidence="1" id="KW-0812">Transmembrane</keyword>
<dbReference type="Proteomes" id="UP000063234">
    <property type="component" value="Chromosome"/>
</dbReference>
<dbReference type="AlphaFoldDB" id="A0A0S3QUM1"/>
<feature type="transmembrane region" description="Helical" evidence="1">
    <location>
        <begin position="27"/>
        <end position="49"/>
    </location>
</feature>
<dbReference type="EMBL" id="AP013035">
    <property type="protein sequence ID" value="BAT72020.1"/>
    <property type="molecule type" value="Genomic_DNA"/>
</dbReference>
<dbReference type="RefSeq" id="WP_068550015.1">
    <property type="nucleotide sequence ID" value="NZ_AP013035.1"/>
</dbReference>
<evidence type="ECO:0000256" key="1">
    <source>
        <dbReference type="SAM" id="Phobius"/>
    </source>
</evidence>
<proteinExistence type="predicted"/>